<organism evidence="4 5">
    <name type="scientific">Heterodera trifolii</name>
    <dbReference type="NCBI Taxonomy" id="157864"/>
    <lineage>
        <taxon>Eukaryota</taxon>
        <taxon>Metazoa</taxon>
        <taxon>Ecdysozoa</taxon>
        <taxon>Nematoda</taxon>
        <taxon>Chromadorea</taxon>
        <taxon>Rhabditida</taxon>
        <taxon>Tylenchina</taxon>
        <taxon>Tylenchomorpha</taxon>
        <taxon>Tylenchoidea</taxon>
        <taxon>Heteroderidae</taxon>
        <taxon>Heteroderinae</taxon>
        <taxon>Heterodera</taxon>
    </lineage>
</organism>
<dbReference type="InterPro" id="IPR001079">
    <property type="entry name" value="Galectin_CRD"/>
</dbReference>
<accession>A0ABD2M6Q9</accession>
<feature type="domain" description="Galectin" evidence="3">
    <location>
        <begin position="176"/>
        <end position="333"/>
    </location>
</feature>
<name>A0ABD2M6Q9_9BILA</name>
<dbReference type="PROSITE" id="PS51304">
    <property type="entry name" value="GALECTIN"/>
    <property type="match status" value="1"/>
</dbReference>
<keyword evidence="1 2" id="KW-0430">Lectin</keyword>
<dbReference type="AlphaFoldDB" id="A0ABD2M6Q9"/>
<evidence type="ECO:0000256" key="1">
    <source>
        <dbReference type="ARBA" id="ARBA00022734"/>
    </source>
</evidence>
<sequence>MNGKDTVKNWSTLLLAATAVKTVKLNLYLAFTNYSYGIQIKGHLLGTDREFFPEEWWKADYRNISQNFKLRVGATVMGMNVKPKHKQSTSFFGTVLKNFLETKTVAMRRKRKVTKSENLGKAAEFHIETMPLEYKQHIASLGNKLFRVEGNVRLLGRPIWKEWDVEGDEKGYLHNFSIPLKTLLNYGDQINLRTLIIGSETEFPKPFNITLLHEAAEWNEQIGDVILQLAFTFGDDSRPDKANQFICRNFIHARKKWEEMEKMPNHLNKFGQEFTMKIKANTDRFDIVIETLVTMEQIQCKYPILDNVQIPPWAIDNIRFDGDGFRVTDFNISHPSPKALITNRINYIAQIKKREIKTGNSISINLTFSTANKKHEKGEKSPLAVNLLNEGLSRHQKIGKTIIRLEFFPNGQIKDYYYTMEDKAEKRTPLCEQMAKWNSTLQDIFIQITVTKESYDVKVNEKKCQTLHFNATLPPWALQYITIEFDEHQIDFSRADAQHGIKCDPKNLCQMKQDDYDNYKTYLMEKEPESHLDIY</sequence>
<evidence type="ECO:0000259" key="3">
    <source>
        <dbReference type="PROSITE" id="PS51304"/>
    </source>
</evidence>
<dbReference type="Gene3D" id="2.60.120.200">
    <property type="match status" value="1"/>
</dbReference>
<evidence type="ECO:0000313" key="5">
    <source>
        <dbReference type="Proteomes" id="UP001620626"/>
    </source>
</evidence>
<keyword evidence="5" id="KW-1185">Reference proteome</keyword>
<dbReference type="InterPro" id="IPR013320">
    <property type="entry name" value="ConA-like_dom_sf"/>
</dbReference>
<evidence type="ECO:0000313" key="4">
    <source>
        <dbReference type="EMBL" id="KAL3123211.1"/>
    </source>
</evidence>
<dbReference type="Pfam" id="PF00337">
    <property type="entry name" value="Gal-bind_lectin"/>
    <property type="match status" value="1"/>
</dbReference>
<dbReference type="Proteomes" id="UP001620626">
    <property type="component" value="Unassembled WGS sequence"/>
</dbReference>
<dbReference type="SUPFAM" id="SSF49899">
    <property type="entry name" value="Concanavalin A-like lectins/glucanases"/>
    <property type="match status" value="1"/>
</dbReference>
<comment type="caution">
    <text evidence="4">The sequence shown here is derived from an EMBL/GenBank/DDBJ whole genome shotgun (WGS) entry which is preliminary data.</text>
</comment>
<evidence type="ECO:0000256" key="2">
    <source>
        <dbReference type="RuleBase" id="RU102079"/>
    </source>
</evidence>
<gene>
    <name evidence="4" type="ORF">niasHT_008668</name>
</gene>
<proteinExistence type="predicted"/>
<protein>
    <recommendedName>
        <fullName evidence="2">Galectin</fullName>
    </recommendedName>
</protein>
<reference evidence="4 5" key="1">
    <citation type="submission" date="2024-10" db="EMBL/GenBank/DDBJ databases">
        <authorList>
            <person name="Kim D."/>
        </authorList>
    </citation>
    <scope>NUCLEOTIDE SEQUENCE [LARGE SCALE GENOMIC DNA]</scope>
    <source>
        <strain evidence="4">BH-2024</strain>
    </source>
</reference>
<dbReference type="EMBL" id="JBICBT010000107">
    <property type="protein sequence ID" value="KAL3123211.1"/>
    <property type="molecule type" value="Genomic_DNA"/>
</dbReference>
<dbReference type="GO" id="GO:0030246">
    <property type="term" value="F:carbohydrate binding"/>
    <property type="evidence" value="ECO:0007669"/>
    <property type="project" value="UniProtKB-UniRule"/>
</dbReference>